<sequence>PDKIPEGYKFSAEVCRLFGFFPSPADNHVADYIWCVEKEIFNDFSLAPYPVEQWFGGRGVDEWEKIAVGITDAEAAKNYIKQRRVGWKNLQIARLMMSGTQKYFPALNMLNNGAIPNLDDDIVVEVPAIIGPDGFKASSVGPLPEAIAPFCALHGKINNIAAEAAATGSKELALEALLLDPFIHNLKRAKALLDDILAYSKKYDTRF</sequence>
<organism evidence="8">
    <name type="scientific">marine sediment metagenome</name>
    <dbReference type="NCBI Taxonomy" id="412755"/>
    <lineage>
        <taxon>unclassified sequences</taxon>
        <taxon>metagenomes</taxon>
        <taxon>ecological metagenomes</taxon>
    </lineage>
</organism>
<reference evidence="8" key="1">
    <citation type="journal article" date="2015" name="Nature">
        <title>Complex archaea that bridge the gap between prokaryotes and eukaryotes.</title>
        <authorList>
            <person name="Spang A."/>
            <person name="Saw J.H."/>
            <person name="Jorgensen S.L."/>
            <person name="Zaremba-Niedzwiedzka K."/>
            <person name="Martijn J."/>
            <person name="Lind A.E."/>
            <person name="van Eijk R."/>
            <person name="Schleper C."/>
            <person name="Guy L."/>
            <person name="Ettema T.J."/>
        </authorList>
    </citation>
    <scope>NUCLEOTIDE SEQUENCE</scope>
</reference>
<dbReference type="InterPro" id="IPR001088">
    <property type="entry name" value="Glyco_hydro_4"/>
</dbReference>
<evidence type="ECO:0000256" key="1">
    <source>
        <dbReference type="ARBA" id="ARBA00001911"/>
    </source>
</evidence>
<evidence type="ECO:0000256" key="2">
    <source>
        <dbReference type="ARBA" id="ARBA00022723"/>
    </source>
</evidence>
<dbReference type="GO" id="GO:0005975">
    <property type="term" value="P:carbohydrate metabolic process"/>
    <property type="evidence" value="ECO:0007669"/>
    <property type="project" value="InterPro"/>
</dbReference>
<evidence type="ECO:0000256" key="6">
    <source>
        <dbReference type="ARBA" id="ARBA00023295"/>
    </source>
</evidence>
<dbReference type="EMBL" id="LAZR01069696">
    <property type="protein sequence ID" value="KKK47203.1"/>
    <property type="molecule type" value="Genomic_DNA"/>
</dbReference>
<name>A0A0F8VS74_9ZZZZ</name>
<dbReference type="SUPFAM" id="SSF56327">
    <property type="entry name" value="LDH C-terminal domain-like"/>
    <property type="match status" value="1"/>
</dbReference>
<dbReference type="Pfam" id="PF11975">
    <property type="entry name" value="Glyco_hydro_4C"/>
    <property type="match status" value="1"/>
</dbReference>
<dbReference type="GO" id="GO:0004553">
    <property type="term" value="F:hydrolase activity, hydrolyzing O-glycosyl compounds"/>
    <property type="evidence" value="ECO:0007669"/>
    <property type="project" value="InterPro"/>
</dbReference>
<dbReference type="GO" id="GO:0046872">
    <property type="term" value="F:metal ion binding"/>
    <property type="evidence" value="ECO:0007669"/>
    <property type="project" value="UniProtKB-KW"/>
</dbReference>
<comment type="cofactor">
    <cofactor evidence="1">
        <name>NAD(+)</name>
        <dbReference type="ChEBI" id="CHEBI:57540"/>
    </cofactor>
</comment>
<proteinExistence type="predicted"/>
<keyword evidence="2" id="KW-0479">Metal-binding</keyword>
<evidence type="ECO:0000259" key="7">
    <source>
        <dbReference type="Pfam" id="PF11975"/>
    </source>
</evidence>
<keyword evidence="4" id="KW-0520">NAD</keyword>
<accession>A0A0F8VS74</accession>
<evidence type="ECO:0000313" key="8">
    <source>
        <dbReference type="EMBL" id="KKK47203.1"/>
    </source>
</evidence>
<feature type="non-terminal residue" evidence="8">
    <location>
        <position position="1"/>
    </location>
</feature>
<protein>
    <recommendedName>
        <fullName evidence="7">Glycosyl hydrolase family 4 C-terminal domain-containing protein</fullName>
    </recommendedName>
</protein>
<dbReference type="GO" id="GO:0016616">
    <property type="term" value="F:oxidoreductase activity, acting on the CH-OH group of donors, NAD or NADP as acceptor"/>
    <property type="evidence" value="ECO:0007669"/>
    <property type="project" value="InterPro"/>
</dbReference>
<evidence type="ECO:0000256" key="3">
    <source>
        <dbReference type="ARBA" id="ARBA00022801"/>
    </source>
</evidence>
<gene>
    <name evidence="8" type="ORF">LCGC14_3157570</name>
</gene>
<evidence type="ECO:0000256" key="5">
    <source>
        <dbReference type="ARBA" id="ARBA00023211"/>
    </source>
</evidence>
<evidence type="ECO:0000256" key="4">
    <source>
        <dbReference type="ARBA" id="ARBA00023027"/>
    </source>
</evidence>
<keyword evidence="3" id="KW-0378">Hydrolase</keyword>
<keyword evidence="5" id="KW-0464">Manganese</keyword>
<dbReference type="InterPro" id="IPR015955">
    <property type="entry name" value="Lactate_DH/Glyco_Ohase_4_C"/>
</dbReference>
<feature type="domain" description="Glycosyl hydrolase family 4 C-terminal" evidence="7">
    <location>
        <begin position="11"/>
        <end position="182"/>
    </location>
</feature>
<dbReference type="PANTHER" id="PTHR32092">
    <property type="entry name" value="6-PHOSPHO-BETA-GLUCOSIDASE-RELATED"/>
    <property type="match status" value="1"/>
</dbReference>
<keyword evidence="6" id="KW-0326">Glycosidase</keyword>
<dbReference type="InterPro" id="IPR022616">
    <property type="entry name" value="Glyco_hydro_4_C"/>
</dbReference>
<dbReference type="AlphaFoldDB" id="A0A0F8VS74"/>
<comment type="caution">
    <text evidence="8">The sequence shown here is derived from an EMBL/GenBank/DDBJ whole genome shotgun (WGS) entry which is preliminary data.</text>
</comment>
<dbReference type="Gene3D" id="3.90.110.10">
    <property type="entry name" value="Lactate dehydrogenase/glycoside hydrolase, family 4, C-terminal"/>
    <property type="match status" value="1"/>
</dbReference>